<dbReference type="RefSeq" id="NP_064988.1">
    <property type="nucleotide sequence ID" value="NC_002520.1"/>
</dbReference>
<sequence>MDKYILTNKLYDISNYYALYLYTDIKIIINKNKKFKFYDIKSLIGIEIEEWINDNNKLLSDNNINFIEISHDDPIIHGYYTDLKNINMILILFNITDYIDYISNKIFDAISDNFIKNKMQYIEIIETKNKYNDEVIKLEKYTKMLAYEKNYINQ</sequence>
<keyword evidence="2" id="KW-1185">Reference proteome</keyword>
<reference evidence="1 2" key="1">
    <citation type="journal article" date="2000" name="Virology">
        <title>Complete genomic sequence of the Amsacta moorei entomopoxvirus: analysis and comparison with other poxviruses.</title>
        <authorList>
            <person name="Bawden A.L."/>
            <person name="Glassberg K.J."/>
            <person name="Diggans J."/>
            <person name="Shaw R."/>
            <person name="Farmerie W."/>
            <person name="Moyer R.W."/>
        </authorList>
    </citation>
    <scope>NUCLEOTIDE SEQUENCE [LARGE SCALE GENOMIC DNA]</scope>
</reference>
<accession>Q9EMK0</accession>
<evidence type="ECO:0000313" key="1">
    <source>
        <dbReference type="EMBL" id="AAG02912.1"/>
    </source>
</evidence>
<dbReference type="OrthoDB" id="24772at10239"/>
<proteinExistence type="predicted"/>
<gene>
    <name evidence="1" type="primary">AMV206</name>
</gene>
<name>Q9EMK0_AMEPV</name>
<evidence type="ECO:0000313" key="2">
    <source>
        <dbReference type="Proteomes" id="UP000000872"/>
    </source>
</evidence>
<organism evidence="1 2">
    <name type="scientific">Amsacta moorei entomopoxvirus</name>
    <name type="common">AmEPV</name>
    <dbReference type="NCBI Taxonomy" id="28321"/>
    <lineage>
        <taxon>Viruses</taxon>
        <taxon>Varidnaviria</taxon>
        <taxon>Bamfordvirae</taxon>
        <taxon>Nucleocytoviricota</taxon>
        <taxon>Pokkesviricetes</taxon>
        <taxon>Chitovirales</taxon>
        <taxon>Poxviridae</taxon>
        <taxon>Entomopoxvirinae</taxon>
        <taxon>Betaentomopoxvirus</taxon>
    </lineage>
</organism>
<protein>
    <submittedName>
        <fullName evidence="1">AMV206</fullName>
    </submittedName>
</protein>
<dbReference type="GeneID" id="1494796"/>
<dbReference type="KEGG" id="vg:1494796"/>
<dbReference type="EMBL" id="AF250284">
    <property type="protein sequence ID" value="AAG02912.1"/>
    <property type="molecule type" value="Genomic_DNA"/>
</dbReference>
<organismHost>
    <name type="scientific">Amsacta</name>
    <dbReference type="NCBI Taxonomy" id="340055"/>
</organismHost>
<dbReference type="Proteomes" id="UP000000872">
    <property type="component" value="Segment"/>
</dbReference>